<sequence>MGGKLRKAARELPSWCRRSLLAPFIADNPAPFVQRRSAAPTRGPLQTSRQKQSRRLLSGRKEIALLATFSQLRRLGPPGLADCGEVRTEPASPNIPGGSRLLFALQETHINISTEQTGPEELPASDKPGFVSTLGHEWCGAKDPNTLWGQQGRWGGPSDAEGDAAVRCRGSNRPELEMCMISREASEDEQRVGMSLLLEKPALVKPGALLTAGWGRDQGRTGRAGLTGGNSLVRASSSSPLTA</sequence>
<organism evidence="2 3">
    <name type="scientific">Anas platyrhynchos</name>
    <name type="common">Mallard</name>
    <name type="synonym">Anas boschas</name>
    <dbReference type="NCBI Taxonomy" id="8839"/>
    <lineage>
        <taxon>Eukaryota</taxon>
        <taxon>Metazoa</taxon>
        <taxon>Chordata</taxon>
        <taxon>Craniata</taxon>
        <taxon>Vertebrata</taxon>
        <taxon>Euteleostomi</taxon>
        <taxon>Archelosauria</taxon>
        <taxon>Archosauria</taxon>
        <taxon>Dinosauria</taxon>
        <taxon>Saurischia</taxon>
        <taxon>Theropoda</taxon>
        <taxon>Coelurosauria</taxon>
        <taxon>Aves</taxon>
        <taxon>Neognathae</taxon>
        <taxon>Galloanserae</taxon>
        <taxon>Anseriformes</taxon>
        <taxon>Anatidae</taxon>
        <taxon>Anatinae</taxon>
        <taxon>Anas</taxon>
    </lineage>
</organism>
<dbReference type="AlphaFoldDB" id="R0LN15"/>
<feature type="compositionally biased region" description="Polar residues" evidence="1">
    <location>
        <begin position="229"/>
        <end position="243"/>
    </location>
</feature>
<dbReference type="EMBL" id="KB742888">
    <property type="protein sequence ID" value="EOB03110.1"/>
    <property type="molecule type" value="Genomic_DNA"/>
</dbReference>
<name>R0LN15_ANAPL</name>
<feature type="region of interest" description="Disordered" evidence="1">
    <location>
        <begin position="37"/>
        <end position="56"/>
    </location>
</feature>
<evidence type="ECO:0000256" key="1">
    <source>
        <dbReference type="SAM" id="MobiDB-lite"/>
    </source>
</evidence>
<dbReference type="Proteomes" id="UP000296049">
    <property type="component" value="Unassembled WGS sequence"/>
</dbReference>
<evidence type="ECO:0000313" key="2">
    <source>
        <dbReference type="EMBL" id="EOB03110.1"/>
    </source>
</evidence>
<keyword evidence="3" id="KW-1185">Reference proteome</keyword>
<reference evidence="3" key="1">
    <citation type="journal article" date="2013" name="Nat. Genet.">
        <title>The duck genome and transcriptome provide insight into an avian influenza virus reservoir species.</title>
        <authorList>
            <person name="Huang Y."/>
            <person name="Li Y."/>
            <person name="Burt D.W."/>
            <person name="Chen H."/>
            <person name="Zhang Y."/>
            <person name="Qian W."/>
            <person name="Kim H."/>
            <person name="Gan S."/>
            <person name="Zhao Y."/>
            <person name="Li J."/>
            <person name="Yi K."/>
            <person name="Feng H."/>
            <person name="Zhu P."/>
            <person name="Li B."/>
            <person name="Liu Q."/>
            <person name="Fairley S."/>
            <person name="Magor K.E."/>
            <person name="Du Z."/>
            <person name="Hu X."/>
            <person name="Goodman L."/>
            <person name="Tafer H."/>
            <person name="Vignal A."/>
            <person name="Lee T."/>
            <person name="Kim K.W."/>
            <person name="Sheng Z."/>
            <person name="An Y."/>
            <person name="Searle S."/>
            <person name="Herrero J."/>
            <person name="Groenen M.A."/>
            <person name="Crooijmans R.P."/>
            <person name="Faraut T."/>
            <person name="Cai Q."/>
            <person name="Webster R.G."/>
            <person name="Aldridge J.R."/>
            <person name="Warren W.C."/>
            <person name="Bartschat S."/>
            <person name="Kehr S."/>
            <person name="Marz M."/>
            <person name="Stadler P.F."/>
            <person name="Smith J."/>
            <person name="Kraus R.H."/>
            <person name="Zhao Y."/>
            <person name="Ren L."/>
            <person name="Fei J."/>
            <person name="Morisson M."/>
            <person name="Kaiser P."/>
            <person name="Griffin D.K."/>
            <person name="Rao M."/>
            <person name="Pitel F."/>
            <person name="Wang J."/>
            <person name="Li N."/>
        </authorList>
    </citation>
    <scope>NUCLEOTIDE SEQUENCE [LARGE SCALE GENOMIC DNA]</scope>
</reference>
<evidence type="ECO:0000313" key="3">
    <source>
        <dbReference type="Proteomes" id="UP000296049"/>
    </source>
</evidence>
<protein>
    <submittedName>
        <fullName evidence="2">Uncharacterized protein</fullName>
    </submittedName>
</protein>
<proteinExistence type="predicted"/>
<gene>
    <name evidence="2" type="ORF">Anapl_13137</name>
</gene>
<accession>R0LN15</accession>
<feature type="region of interest" description="Disordered" evidence="1">
    <location>
        <begin position="212"/>
        <end position="243"/>
    </location>
</feature>